<dbReference type="Proteomes" id="UP000031036">
    <property type="component" value="Unassembled WGS sequence"/>
</dbReference>
<organism evidence="1 2">
    <name type="scientific">Toxocara canis</name>
    <name type="common">Canine roundworm</name>
    <dbReference type="NCBI Taxonomy" id="6265"/>
    <lineage>
        <taxon>Eukaryota</taxon>
        <taxon>Metazoa</taxon>
        <taxon>Ecdysozoa</taxon>
        <taxon>Nematoda</taxon>
        <taxon>Chromadorea</taxon>
        <taxon>Rhabditida</taxon>
        <taxon>Spirurina</taxon>
        <taxon>Ascaridomorpha</taxon>
        <taxon>Ascaridoidea</taxon>
        <taxon>Toxocaridae</taxon>
        <taxon>Toxocara</taxon>
    </lineage>
</organism>
<proteinExistence type="predicted"/>
<keyword evidence="2" id="KW-1185">Reference proteome</keyword>
<dbReference type="EMBL" id="JPKZ01001875">
    <property type="protein sequence ID" value="KHN79714.1"/>
    <property type="molecule type" value="Genomic_DNA"/>
</dbReference>
<accession>A0A0B2VE06</accession>
<protein>
    <submittedName>
        <fullName evidence="1">Uncharacterized protein</fullName>
    </submittedName>
</protein>
<sequence>MSESIVMTSSVGLSSLMTVTHQITCLPFSAMVNEPAKCLLLSKVSHTFTSVKSNARCCMHFADRHLRIAKLAQLSLTLTFVSICNDDGYSHLSAINIRKISLMLVVHPFDRCSFFYWQSLWS</sequence>
<evidence type="ECO:0000313" key="2">
    <source>
        <dbReference type="Proteomes" id="UP000031036"/>
    </source>
</evidence>
<dbReference type="AlphaFoldDB" id="A0A0B2VE06"/>
<reference evidence="1 2" key="1">
    <citation type="submission" date="2014-11" db="EMBL/GenBank/DDBJ databases">
        <title>Genetic blueprint of the zoonotic pathogen Toxocara canis.</title>
        <authorList>
            <person name="Zhu X.-Q."/>
            <person name="Korhonen P.K."/>
            <person name="Cai H."/>
            <person name="Young N.D."/>
            <person name="Nejsum P."/>
            <person name="von Samson-Himmelstjerna G."/>
            <person name="Boag P.R."/>
            <person name="Tan P."/>
            <person name="Li Q."/>
            <person name="Min J."/>
            <person name="Yang Y."/>
            <person name="Wang X."/>
            <person name="Fang X."/>
            <person name="Hall R.S."/>
            <person name="Hofmann A."/>
            <person name="Sternberg P.W."/>
            <person name="Jex A.R."/>
            <person name="Gasser R.B."/>
        </authorList>
    </citation>
    <scope>NUCLEOTIDE SEQUENCE [LARGE SCALE GENOMIC DNA]</scope>
    <source>
        <strain evidence="1">PN_DK_2014</strain>
    </source>
</reference>
<gene>
    <name evidence="1" type="ORF">Tcan_01689</name>
</gene>
<name>A0A0B2VE06_TOXCA</name>
<evidence type="ECO:0000313" key="1">
    <source>
        <dbReference type="EMBL" id="KHN79714.1"/>
    </source>
</evidence>
<comment type="caution">
    <text evidence="1">The sequence shown here is derived from an EMBL/GenBank/DDBJ whole genome shotgun (WGS) entry which is preliminary data.</text>
</comment>